<keyword evidence="2" id="KW-1185">Reference proteome</keyword>
<proteinExistence type="predicted"/>
<evidence type="ECO:0000313" key="2">
    <source>
        <dbReference type="Proteomes" id="UP000295388"/>
    </source>
</evidence>
<organism evidence="1 2">
    <name type="scientific">Kribbella caucasensis</name>
    <dbReference type="NCBI Taxonomy" id="2512215"/>
    <lineage>
        <taxon>Bacteria</taxon>
        <taxon>Bacillati</taxon>
        <taxon>Actinomycetota</taxon>
        <taxon>Actinomycetes</taxon>
        <taxon>Propionibacteriales</taxon>
        <taxon>Kribbellaceae</taxon>
        <taxon>Kribbella</taxon>
    </lineage>
</organism>
<dbReference type="SUPFAM" id="SSF158745">
    <property type="entry name" value="LanC-like"/>
    <property type="match status" value="1"/>
</dbReference>
<dbReference type="Proteomes" id="UP000295388">
    <property type="component" value="Unassembled WGS sequence"/>
</dbReference>
<dbReference type="CDD" id="cd04434">
    <property type="entry name" value="LanC_like"/>
    <property type="match status" value="1"/>
</dbReference>
<comment type="caution">
    <text evidence="1">The sequence shown here is derived from an EMBL/GenBank/DDBJ whole genome shotgun (WGS) entry which is preliminary data.</text>
</comment>
<sequence>MAGREVAEAAWRWVLDQVRWDDHGPWIPEEIESPEVRPDRNGSYGGTGGLAYVLAEIRLSRPWTAEEKELADAIAGQLAAAIPAEEDCTFFDGLVSSIGALTALGAPGADAAVERLAGLATPTGWPQTSVGPPRYLPDARINDMTLGTAGVLLGALWARRHGVEAQPVAEHAAGVLLAEAEVLPTGMNWPFVSDRFRVEPGGVQMPNLSHGVAGVALTLALAGAELDRPDLVAAARGGAEHLISLGTTDGEGFVVPRYLPRDHNDEDEVTYTWCHGVSGTSLLFTALDYAGVDEVAGEAPLTWHRRCLHSVRTSGLPQRLHPGFWDNDGRCCGTAGVGEVFLDSWHRSGEPGDLEFALHLADVLVERAIREGPHAYWRFIEHRADPPLLPPSVGWMRGAAGIAAFLFHAARAADAPTADASSAPPVPRMDTWWNCAQP</sequence>
<dbReference type="InterPro" id="IPR012341">
    <property type="entry name" value="6hp_glycosidase-like_sf"/>
</dbReference>
<gene>
    <name evidence="1" type="ORF">EV643_120132</name>
</gene>
<dbReference type="AlphaFoldDB" id="A0A4R6JJN5"/>
<dbReference type="GO" id="GO:0005975">
    <property type="term" value="P:carbohydrate metabolic process"/>
    <property type="evidence" value="ECO:0007669"/>
    <property type="project" value="InterPro"/>
</dbReference>
<dbReference type="InterPro" id="IPR007822">
    <property type="entry name" value="LANC-like"/>
</dbReference>
<dbReference type="Gene3D" id="1.50.10.10">
    <property type="match status" value="1"/>
</dbReference>
<dbReference type="GO" id="GO:0031179">
    <property type="term" value="P:peptide modification"/>
    <property type="evidence" value="ECO:0007669"/>
    <property type="project" value="InterPro"/>
</dbReference>
<dbReference type="PRINTS" id="PR01950">
    <property type="entry name" value="LANCSUPER"/>
</dbReference>
<accession>A0A4R6JJN5</accession>
<dbReference type="EMBL" id="SNWQ01000020">
    <property type="protein sequence ID" value="TDO36400.1"/>
    <property type="molecule type" value="Genomic_DNA"/>
</dbReference>
<dbReference type="OrthoDB" id="3863115at2"/>
<evidence type="ECO:0000313" key="1">
    <source>
        <dbReference type="EMBL" id="TDO36400.1"/>
    </source>
</evidence>
<dbReference type="SMART" id="SM01260">
    <property type="entry name" value="LANC_like"/>
    <property type="match status" value="1"/>
</dbReference>
<reference evidence="1 2" key="1">
    <citation type="submission" date="2019-03" db="EMBL/GenBank/DDBJ databases">
        <title>Genomic Encyclopedia of Type Strains, Phase III (KMG-III): the genomes of soil and plant-associated and newly described type strains.</title>
        <authorList>
            <person name="Whitman W."/>
        </authorList>
    </citation>
    <scope>NUCLEOTIDE SEQUENCE [LARGE SCALE GENOMIC DNA]</scope>
    <source>
        <strain evidence="1 2">VKM Ac-2527</strain>
    </source>
</reference>
<protein>
    <submittedName>
        <fullName evidence="1">Lanthionine synthetase-like protein</fullName>
    </submittedName>
</protein>
<dbReference type="Pfam" id="PF05147">
    <property type="entry name" value="LANC_like"/>
    <property type="match status" value="1"/>
</dbReference>
<name>A0A4R6JJN5_9ACTN</name>